<dbReference type="EMBL" id="CP000678">
    <property type="protein sequence ID" value="ABQ87918.1"/>
    <property type="molecule type" value="Genomic_DNA"/>
</dbReference>
<dbReference type="Proteomes" id="UP000001992">
    <property type="component" value="Chromosome"/>
</dbReference>
<keyword evidence="3" id="KW-1185">Reference proteome</keyword>
<dbReference type="InterPro" id="IPR045739">
    <property type="entry name" value="ACT_dom_pair"/>
</dbReference>
<dbReference type="STRING" id="420247.Msm_1713"/>
<dbReference type="InterPro" id="IPR045865">
    <property type="entry name" value="ACT-like_dom_sf"/>
</dbReference>
<sequence>MNNMKVKQLSIFLQNKKGSLYDVLETLSEHDINIKALSLADTSDFGILRVVVDNPQKGEKILEENYLVKTTDIVAIEMTDSPGGLSSVLKTIKENNLDLEYLYAFTHDKKDKAILLLHTDNLNALIDALIKNEIVIVPPEEVYNL</sequence>
<dbReference type="InterPro" id="IPR002912">
    <property type="entry name" value="ACT_dom"/>
</dbReference>
<dbReference type="CDD" id="cd04908">
    <property type="entry name" value="ACT_Bt0572_1"/>
    <property type="match status" value="1"/>
</dbReference>
<dbReference type="CDD" id="cd04882">
    <property type="entry name" value="ACT_Bt0572_2"/>
    <property type="match status" value="1"/>
</dbReference>
<dbReference type="Pfam" id="PF19571">
    <property type="entry name" value="ACT_8"/>
    <property type="match status" value="1"/>
</dbReference>
<dbReference type="RefSeq" id="WP_011954716.1">
    <property type="nucleotide sequence ID" value="NC_009515.1"/>
</dbReference>
<dbReference type="AlphaFoldDB" id="A5UNZ0"/>
<dbReference type="PANTHER" id="PTHR40099">
    <property type="entry name" value="ACETOLACTATE SYNTHASE, SMALL SUBUNIT"/>
    <property type="match status" value="1"/>
</dbReference>
<dbReference type="PROSITE" id="PS51671">
    <property type="entry name" value="ACT"/>
    <property type="match status" value="1"/>
</dbReference>
<gene>
    <name evidence="2" type="ordered locus">Msm_1713</name>
</gene>
<dbReference type="PANTHER" id="PTHR40099:SF1">
    <property type="entry name" value="ACETOLACTATE SYNTHASE, SMALL SUBUNIT"/>
    <property type="match status" value="1"/>
</dbReference>
<evidence type="ECO:0000313" key="3">
    <source>
        <dbReference type="Proteomes" id="UP000001992"/>
    </source>
</evidence>
<dbReference type="EnsemblBacteria" id="ABQ87918">
    <property type="protein sequence ID" value="ABQ87918"/>
    <property type="gene ID" value="Msm_1713"/>
</dbReference>
<proteinExistence type="predicted"/>
<dbReference type="SUPFAM" id="SSF55021">
    <property type="entry name" value="ACT-like"/>
    <property type="match status" value="2"/>
</dbReference>
<organism evidence="2 3">
    <name type="scientific">Methanobrevibacter smithii (strain ATCC 35061 / DSM 861 / OCM 144 / PS)</name>
    <dbReference type="NCBI Taxonomy" id="420247"/>
    <lineage>
        <taxon>Archaea</taxon>
        <taxon>Methanobacteriati</taxon>
        <taxon>Methanobacteriota</taxon>
        <taxon>Methanomada group</taxon>
        <taxon>Methanobacteria</taxon>
        <taxon>Methanobacteriales</taxon>
        <taxon>Methanobacteriaceae</taxon>
        <taxon>Methanobrevibacter</taxon>
    </lineage>
</organism>
<dbReference type="PATRIC" id="fig|420247.28.peg.1702"/>
<evidence type="ECO:0000313" key="2">
    <source>
        <dbReference type="EMBL" id="ABQ87918.1"/>
    </source>
</evidence>
<dbReference type="KEGG" id="msi:Msm_1713"/>
<evidence type="ECO:0000259" key="1">
    <source>
        <dbReference type="PROSITE" id="PS51671"/>
    </source>
</evidence>
<feature type="domain" description="ACT" evidence="1">
    <location>
        <begin position="8"/>
        <end position="81"/>
    </location>
</feature>
<dbReference type="Gene3D" id="3.30.2130.10">
    <property type="entry name" value="VC0802-like"/>
    <property type="match status" value="1"/>
</dbReference>
<dbReference type="GeneID" id="78818355"/>
<accession>A5UNZ0</accession>
<dbReference type="BioCyc" id="MSMI420247:GHWZ-1755-MONOMER"/>
<protein>
    <submittedName>
        <fullName evidence="2">Predicted regulatory protein, amino acid-binding ACT domain family</fullName>
    </submittedName>
</protein>
<reference evidence="2 3" key="1">
    <citation type="journal article" date="2007" name="Proc. Natl. Acad. Sci. U.S.A.">
        <title>Genomic and metabolic adaptations of Methanobrevibacter smithii to the human gut.</title>
        <authorList>
            <person name="Samuel B.S."/>
            <person name="Hansen E.E."/>
            <person name="Manchester J.K."/>
            <person name="Coutinho P.M."/>
            <person name="Henrissat B."/>
            <person name="Fulton R."/>
            <person name="Latreille P."/>
            <person name="Kim K."/>
            <person name="Wilson R.K."/>
            <person name="Gordon J.I."/>
        </authorList>
    </citation>
    <scope>NUCLEOTIDE SEQUENCE [LARGE SCALE GENOMIC DNA]</scope>
    <source>
        <strain evidence="3">ATCC 35061 / DSM 861 / OCM 144 / PS</strain>
    </source>
</reference>
<name>A5UNZ0_METS3</name>
<dbReference type="HOGENOM" id="CLU_136790_2_1_2"/>
<dbReference type="eggNOG" id="arCOG04444">
    <property type="taxonomic scope" value="Archaea"/>
</dbReference>